<dbReference type="AlphaFoldDB" id="A0A8X6PW15"/>
<evidence type="ECO:0000256" key="2">
    <source>
        <dbReference type="ARBA" id="ARBA00004586"/>
    </source>
</evidence>
<gene>
    <name evidence="12" type="primary">CYP4V2</name>
    <name evidence="12" type="ORF">NPIL_540071</name>
</gene>
<evidence type="ECO:0000313" key="12">
    <source>
        <dbReference type="EMBL" id="GFT86254.1"/>
    </source>
</evidence>
<dbReference type="InterPro" id="IPR002401">
    <property type="entry name" value="Cyt_P450_E_grp-I"/>
</dbReference>
<dbReference type="Gene3D" id="1.10.630.10">
    <property type="entry name" value="Cytochrome P450"/>
    <property type="match status" value="1"/>
</dbReference>
<dbReference type="Pfam" id="PF00067">
    <property type="entry name" value="p450"/>
    <property type="match status" value="1"/>
</dbReference>
<keyword evidence="5" id="KW-0256">Endoplasmic reticulum</keyword>
<dbReference type="EMBL" id="BMAW01119744">
    <property type="protein sequence ID" value="GFT86254.1"/>
    <property type="molecule type" value="Genomic_DNA"/>
</dbReference>
<comment type="caution">
    <text evidence="12">The sequence shown here is derived from an EMBL/GenBank/DDBJ whole genome shotgun (WGS) entry which is preliminary data.</text>
</comment>
<dbReference type="PRINTS" id="PR00385">
    <property type="entry name" value="P450"/>
</dbReference>
<dbReference type="OrthoDB" id="1470350at2759"/>
<protein>
    <submittedName>
        <fullName evidence="12">Cytochrome P450 4V2</fullName>
    </submittedName>
</protein>
<name>A0A8X6PW15_NEPPI</name>
<dbReference type="InterPro" id="IPR017972">
    <property type="entry name" value="Cyt_P450_CS"/>
</dbReference>
<dbReference type="SUPFAM" id="SSF48264">
    <property type="entry name" value="Cytochrome P450"/>
    <property type="match status" value="1"/>
</dbReference>
<dbReference type="GO" id="GO:0005789">
    <property type="term" value="C:endoplasmic reticulum membrane"/>
    <property type="evidence" value="ECO:0007669"/>
    <property type="project" value="UniProtKB-SubCell"/>
</dbReference>
<evidence type="ECO:0000313" key="13">
    <source>
        <dbReference type="Proteomes" id="UP000887013"/>
    </source>
</evidence>
<keyword evidence="9 10" id="KW-0479">Metal-binding</keyword>
<evidence type="ECO:0000256" key="7">
    <source>
        <dbReference type="ARBA" id="ARBA00023033"/>
    </source>
</evidence>
<comment type="subcellular location">
    <subcellularLocation>
        <location evidence="2">Endoplasmic reticulum membrane</location>
    </subcellularLocation>
</comment>
<evidence type="ECO:0000256" key="3">
    <source>
        <dbReference type="ARBA" id="ARBA00010617"/>
    </source>
</evidence>
<keyword evidence="6 9" id="KW-0408">Iron</keyword>
<dbReference type="GO" id="GO:0004497">
    <property type="term" value="F:monooxygenase activity"/>
    <property type="evidence" value="ECO:0007669"/>
    <property type="project" value="UniProtKB-KW"/>
</dbReference>
<evidence type="ECO:0000256" key="4">
    <source>
        <dbReference type="ARBA" id="ARBA00022617"/>
    </source>
</evidence>
<feature type="transmembrane region" description="Helical" evidence="11">
    <location>
        <begin position="100"/>
        <end position="118"/>
    </location>
</feature>
<dbReference type="GO" id="GO:0005506">
    <property type="term" value="F:iron ion binding"/>
    <property type="evidence" value="ECO:0007669"/>
    <property type="project" value="InterPro"/>
</dbReference>
<reference evidence="12" key="1">
    <citation type="submission" date="2020-08" db="EMBL/GenBank/DDBJ databases">
        <title>Multicomponent nature underlies the extraordinary mechanical properties of spider dragline silk.</title>
        <authorList>
            <person name="Kono N."/>
            <person name="Nakamura H."/>
            <person name="Mori M."/>
            <person name="Yoshida Y."/>
            <person name="Ohtoshi R."/>
            <person name="Malay A.D."/>
            <person name="Moran D.A.P."/>
            <person name="Tomita M."/>
            <person name="Numata K."/>
            <person name="Arakawa K."/>
        </authorList>
    </citation>
    <scope>NUCLEOTIDE SEQUENCE</scope>
</reference>
<keyword evidence="11" id="KW-0812">Transmembrane</keyword>
<keyword evidence="13" id="KW-1185">Reference proteome</keyword>
<dbReference type="PRINTS" id="PR00463">
    <property type="entry name" value="EP450I"/>
</dbReference>
<evidence type="ECO:0000256" key="9">
    <source>
        <dbReference type="PIRSR" id="PIRSR602401-1"/>
    </source>
</evidence>
<dbReference type="InterPro" id="IPR050196">
    <property type="entry name" value="Cytochrome_P450_Monoox"/>
</dbReference>
<sequence>MLAFEIADTLSIQRNFLIIWKTFVFLLVCVGVGSCLILMRYTFWRRKISQQIPGEKVRFFSISGSVSALMNIRTKNSRLNFVYALQLFSEYAKKWATKKLFCVWLFYHPLIIIVKASAVQEVLGSNKMIERCGFVKWFEPIFGTGIIISSGDKWKSRRKMLNMCFRYEFLKEQLPVLNEKSQILVKYLKEETCKDFTKIFKPISFCALDIICDSILGIHIGAQESKKEPEFIHAANWGFRLNMERSLNIFHWPDFIYYRSRKGKEMKKHIQTWKEFIQCLVQKEKQKYLKRDLKVDESHRKSLVNLLLEHHFQTNDLSDEDIGDELLSFFIAGHDTTSAAVSWTLYLLGLYPDIQNKVHEELDSIFGGDVQRPATEYDLKEMKYLKCIIKETLRMYPPVSLVERCVTRDTTLCGYQIPKGATCLIIPFILHRDEDMFPNPEIFDPDRFLPENSLTRHPFAYIPFSAGPRNCLGKNNLND</sequence>
<proteinExistence type="inferred from homology"/>
<dbReference type="PANTHER" id="PTHR24291:SF189">
    <property type="entry name" value="CYTOCHROME P450 4C3-RELATED"/>
    <property type="match status" value="1"/>
</dbReference>
<evidence type="ECO:0000256" key="6">
    <source>
        <dbReference type="ARBA" id="ARBA00023004"/>
    </source>
</evidence>
<dbReference type="GO" id="GO:0016705">
    <property type="term" value="F:oxidoreductase activity, acting on paired donors, with incorporation or reduction of molecular oxygen"/>
    <property type="evidence" value="ECO:0007669"/>
    <property type="project" value="InterPro"/>
</dbReference>
<feature type="transmembrane region" description="Helical" evidence="11">
    <location>
        <begin position="18"/>
        <end position="39"/>
    </location>
</feature>
<keyword evidence="7 10" id="KW-0503">Monooxygenase</keyword>
<evidence type="ECO:0000256" key="5">
    <source>
        <dbReference type="ARBA" id="ARBA00022824"/>
    </source>
</evidence>
<comment type="cofactor">
    <cofactor evidence="1 9">
        <name>heme</name>
        <dbReference type="ChEBI" id="CHEBI:30413"/>
    </cofactor>
</comment>
<accession>A0A8X6PW15</accession>
<keyword evidence="8 11" id="KW-0472">Membrane</keyword>
<keyword evidence="10" id="KW-0560">Oxidoreductase</keyword>
<dbReference type="InterPro" id="IPR036396">
    <property type="entry name" value="Cyt_P450_sf"/>
</dbReference>
<evidence type="ECO:0000256" key="10">
    <source>
        <dbReference type="RuleBase" id="RU000461"/>
    </source>
</evidence>
<dbReference type="InterPro" id="IPR001128">
    <property type="entry name" value="Cyt_P450"/>
</dbReference>
<keyword evidence="4 9" id="KW-0349">Heme</keyword>
<evidence type="ECO:0000256" key="11">
    <source>
        <dbReference type="SAM" id="Phobius"/>
    </source>
</evidence>
<feature type="binding site" description="axial binding residue" evidence="9">
    <location>
        <position position="471"/>
    </location>
    <ligand>
        <name>heme</name>
        <dbReference type="ChEBI" id="CHEBI:30413"/>
    </ligand>
    <ligandPart>
        <name>Fe</name>
        <dbReference type="ChEBI" id="CHEBI:18248"/>
    </ligandPart>
</feature>
<comment type="similarity">
    <text evidence="3 10">Belongs to the cytochrome P450 family.</text>
</comment>
<keyword evidence="11" id="KW-1133">Transmembrane helix</keyword>
<organism evidence="12 13">
    <name type="scientific">Nephila pilipes</name>
    <name type="common">Giant wood spider</name>
    <name type="synonym">Nephila maculata</name>
    <dbReference type="NCBI Taxonomy" id="299642"/>
    <lineage>
        <taxon>Eukaryota</taxon>
        <taxon>Metazoa</taxon>
        <taxon>Ecdysozoa</taxon>
        <taxon>Arthropoda</taxon>
        <taxon>Chelicerata</taxon>
        <taxon>Arachnida</taxon>
        <taxon>Araneae</taxon>
        <taxon>Araneomorphae</taxon>
        <taxon>Entelegynae</taxon>
        <taxon>Araneoidea</taxon>
        <taxon>Nephilidae</taxon>
        <taxon>Nephila</taxon>
    </lineage>
</organism>
<dbReference type="CDD" id="cd20628">
    <property type="entry name" value="CYP4"/>
    <property type="match status" value="1"/>
</dbReference>
<evidence type="ECO:0000256" key="1">
    <source>
        <dbReference type="ARBA" id="ARBA00001971"/>
    </source>
</evidence>
<dbReference type="PANTHER" id="PTHR24291">
    <property type="entry name" value="CYTOCHROME P450 FAMILY 4"/>
    <property type="match status" value="1"/>
</dbReference>
<dbReference type="Proteomes" id="UP000887013">
    <property type="component" value="Unassembled WGS sequence"/>
</dbReference>
<dbReference type="PROSITE" id="PS00086">
    <property type="entry name" value="CYTOCHROME_P450"/>
    <property type="match status" value="1"/>
</dbReference>
<evidence type="ECO:0000256" key="8">
    <source>
        <dbReference type="ARBA" id="ARBA00023136"/>
    </source>
</evidence>
<dbReference type="GO" id="GO:0020037">
    <property type="term" value="F:heme binding"/>
    <property type="evidence" value="ECO:0007669"/>
    <property type="project" value="InterPro"/>
</dbReference>